<dbReference type="NCBIfam" id="TIGR03662">
    <property type="entry name" value="Chlor_Arch_YYY"/>
    <property type="match status" value="1"/>
</dbReference>
<dbReference type="EMBL" id="PDJQ01000001">
    <property type="protein sequence ID" value="PFG74775.1"/>
    <property type="molecule type" value="Genomic_DNA"/>
</dbReference>
<feature type="transmembrane region" description="Helical" evidence="1">
    <location>
        <begin position="393"/>
        <end position="417"/>
    </location>
</feature>
<protein>
    <submittedName>
        <fullName evidence="2">YYY domain-containing protein</fullName>
    </submittedName>
</protein>
<dbReference type="InterPro" id="IPR018746">
    <property type="entry name" value="DUF2298"/>
</dbReference>
<keyword evidence="1" id="KW-0472">Membrane</keyword>
<feature type="transmembrane region" description="Helical" evidence="1">
    <location>
        <begin position="534"/>
        <end position="553"/>
    </location>
</feature>
<feature type="transmembrane region" description="Helical" evidence="1">
    <location>
        <begin position="63"/>
        <end position="81"/>
    </location>
</feature>
<sequence length="810" mass="86236">MEAVLATLLASLALGAIGLPLAAVLLRRLPDMGAGLAIPLGLLAVSLPYFLLRVVDVLPPGRGGYLIAAALAGAGAAFVSRHIRWRRADRARLLVGIVIAASVYSAAFLAYTAFRSYNPEIVGTEQPMDLLFLNATLTSPEYPPRDPWLAGEPVSYYYFGYLQTGVLTAIPGVPSSVGYNLGLAATFAATASGLVSVAWALGRWALPARARRYAAVAPAAAIVLVLFVGSLSAVFEWAAAHERYSEPLYRAFGVDYLLPCEPGTTANCYAGPAGSRTSAWYPTEYWFWWRGSRVIPGTITEFPSFSFLLGDLHPHVMALPLVTLATGIALALWRDRTPLTWRRARARPWEPAVLGAIFGALAFQNAWDVITFSALLALAAIGRNARLMPVVRALAGAAAFLAPAGAAAVALYAPWWLTFSSQASGLLPYVGEGTRPAHAFLQFGVPGLAAAALLLAAYPGRERLGPPAVAAGWVAVVPFVGWVAFAAARGDLATGADARGSGGWVTLAVLGLAAWSLGALALTHAVVRRGAAPAAALAALGFLLLYGAELFLIRDIFYGSVPRLNTVFKLSYQAWLLLGIAGAVALSGVVAAAVTRGPRCLQLPRPAVARAALLPLGLLVAAGLAYPLLAVFNRTEGFSRATAIDGLAWLQASDPDEYAITRWVAANTPPGAVVIEATGRRWAIDAAGNRTMVDANVDYTDAGRIASRTGRQTPIGWYFHEIQWRGDSEANRSRLLQRQDAVDSAYLTTSPDRVVSVMRDFGAEYLVVGAVELARYPGPFPDYDTFLDRVFESGRYRVYRLPEYRPVSAP</sequence>
<keyword evidence="1" id="KW-1133">Transmembrane helix</keyword>
<dbReference type="PANTHER" id="PTHR10790">
    <property type="entry name" value="TPR-DOMAIN CONTAINING PROTEIN"/>
    <property type="match status" value="1"/>
</dbReference>
<evidence type="ECO:0000256" key="1">
    <source>
        <dbReference type="SAM" id="Phobius"/>
    </source>
</evidence>
<gene>
    <name evidence="2" type="ORF">A9A59_2016</name>
</gene>
<feature type="transmembrane region" description="Helical" evidence="1">
    <location>
        <begin position="181"/>
        <end position="201"/>
    </location>
</feature>
<feature type="transmembrane region" description="Helical" evidence="1">
    <location>
        <begin position="607"/>
        <end position="629"/>
    </location>
</feature>
<feature type="transmembrane region" description="Helical" evidence="1">
    <location>
        <begin position="573"/>
        <end position="595"/>
    </location>
</feature>
<proteinExistence type="predicted"/>
<dbReference type="PANTHER" id="PTHR10790:SF51">
    <property type="entry name" value="TETRATRICOPEPTIDE REPEAT PROTEIN"/>
    <property type="match status" value="1"/>
</dbReference>
<feature type="transmembrane region" description="Helical" evidence="1">
    <location>
        <begin position="213"/>
        <end position="235"/>
    </location>
</feature>
<comment type="caution">
    <text evidence="2">The sequence shown here is derived from an EMBL/GenBank/DDBJ whole genome shotgun (WGS) entry which is preliminary data.</text>
</comment>
<evidence type="ECO:0000313" key="2">
    <source>
        <dbReference type="EMBL" id="PFG74775.1"/>
    </source>
</evidence>
<evidence type="ECO:0000313" key="3">
    <source>
        <dbReference type="Proteomes" id="UP000223071"/>
    </source>
</evidence>
<name>A0A2A9HID0_TEPT2</name>
<dbReference type="Proteomes" id="UP000223071">
    <property type="component" value="Unassembled WGS sequence"/>
</dbReference>
<dbReference type="AlphaFoldDB" id="A0A2A9HID0"/>
<feature type="transmembrane region" description="Helical" evidence="1">
    <location>
        <begin position="437"/>
        <end position="458"/>
    </location>
</feature>
<organism evidence="2 3">
    <name type="scientific">Tepidiforma thermophila (strain KCTC 52669 / CGMCC 1.13589 / G233)</name>
    <dbReference type="NCBI Taxonomy" id="2761530"/>
    <lineage>
        <taxon>Bacteria</taxon>
        <taxon>Bacillati</taxon>
        <taxon>Chloroflexota</taxon>
        <taxon>Tepidiformia</taxon>
        <taxon>Tepidiformales</taxon>
        <taxon>Tepidiformaceae</taxon>
        <taxon>Tepidiforma</taxon>
    </lineage>
</organism>
<feature type="transmembrane region" description="Helical" evidence="1">
    <location>
        <begin position="93"/>
        <end position="114"/>
    </location>
</feature>
<reference evidence="2 3" key="1">
    <citation type="submission" date="2017-09" db="EMBL/GenBank/DDBJ databases">
        <title>Sequencing the genomes of two abundant thermophiles in Great Basin hot springs: Thermocrinis jamiesonii and novel Chloroflexi Thermoflexus hugenholtzii.</title>
        <authorList>
            <person name="Hedlund B."/>
        </authorList>
    </citation>
    <scope>NUCLEOTIDE SEQUENCE [LARGE SCALE GENOMIC DNA]</scope>
    <source>
        <strain evidence="2 3">G233</strain>
    </source>
</reference>
<feature type="transmembrane region" description="Helical" evidence="1">
    <location>
        <begin position="470"/>
        <end position="490"/>
    </location>
</feature>
<accession>A0A2A9HID0</accession>
<feature type="transmembrane region" description="Helical" evidence="1">
    <location>
        <begin position="316"/>
        <end position="333"/>
    </location>
</feature>
<feature type="transmembrane region" description="Helical" evidence="1">
    <location>
        <begin position="33"/>
        <end position="51"/>
    </location>
</feature>
<dbReference type="RefSeq" id="WP_098504133.1">
    <property type="nucleotide sequence ID" value="NZ_PDJQ01000001.1"/>
</dbReference>
<keyword evidence="1" id="KW-0812">Transmembrane</keyword>
<feature type="transmembrane region" description="Helical" evidence="1">
    <location>
        <begin position="6"/>
        <end position="26"/>
    </location>
</feature>
<keyword evidence="3" id="KW-1185">Reference proteome</keyword>
<dbReference type="Pfam" id="PF10060">
    <property type="entry name" value="DUF2298"/>
    <property type="match status" value="1"/>
</dbReference>
<feature type="transmembrane region" description="Helical" evidence="1">
    <location>
        <begin position="502"/>
        <end position="522"/>
    </location>
</feature>